<sequence>MPDVVLTVALQSRQTRSDNNLCGGFDTPHPPVGTRWKRLADKVTVRGLGEKKVGLGGKEEGKNIRSLDEKDANVLQAPAFGLRQPHGDEHEGGHCRAGVEEEAPSHGDGVGERDERHADDAARHPVRGNAEAHALRAQPQRQDLGAVGRRDRAEPDGERGDEGHHRRDARRRCRRRVRRLLTDDAQRDAQRRERDGDAGRAGEEERAAAKAVRQERGHEDGQRLDGADGDGGAEDGGVGGDAGLLEHERGVEHDGVDAGGLLEGVEHEDVGEDPAHHRRRRPRVEQLPPHAAAHLRRDGPPDLLEPGVRLGGRVGASHEHGFRLAVAAAHGEPARRLRHGEHACGEEQRRRHAEREHDAPAEAQRQAGQRVVGDVAEEDAAGDEEVDEGGEEAAG</sequence>
<dbReference type="AlphaFoldDB" id="A0AAQ3SGR7"/>
<proteinExistence type="predicted"/>
<evidence type="ECO:0000256" key="1">
    <source>
        <dbReference type="SAM" id="MobiDB-lite"/>
    </source>
</evidence>
<keyword evidence="3" id="KW-1185">Reference proteome</keyword>
<feature type="compositionally biased region" description="Basic residues" evidence="1">
    <location>
        <begin position="166"/>
        <end position="179"/>
    </location>
</feature>
<evidence type="ECO:0000313" key="3">
    <source>
        <dbReference type="Proteomes" id="UP001341281"/>
    </source>
</evidence>
<feature type="region of interest" description="Disordered" evidence="1">
    <location>
        <begin position="333"/>
        <end position="395"/>
    </location>
</feature>
<name>A0AAQ3SGR7_PASNO</name>
<feature type="compositionally biased region" description="Acidic residues" evidence="1">
    <location>
        <begin position="375"/>
        <end position="395"/>
    </location>
</feature>
<feature type="compositionally biased region" description="Basic and acidic residues" evidence="1">
    <location>
        <begin position="180"/>
        <end position="226"/>
    </location>
</feature>
<dbReference type="Proteomes" id="UP001341281">
    <property type="component" value="Chromosome 01"/>
</dbReference>
<protein>
    <submittedName>
        <fullName evidence="2">Uncharacterized protein</fullName>
    </submittedName>
</protein>
<evidence type="ECO:0000313" key="2">
    <source>
        <dbReference type="EMBL" id="WVZ50222.1"/>
    </source>
</evidence>
<feature type="compositionally biased region" description="Basic and acidic residues" evidence="1">
    <location>
        <begin position="333"/>
        <end position="360"/>
    </location>
</feature>
<organism evidence="2 3">
    <name type="scientific">Paspalum notatum var. saurae</name>
    <dbReference type="NCBI Taxonomy" id="547442"/>
    <lineage>
        <taxon>Eukaryota</taxon>
        <taxon>Viridiplantae</taxon>
        <taxon>Streptophyta</taxon>
        <taxon>Embryophyta</taxon>
        <taxon>Tracheophyta</taxon>
        <taxon>Spermatophyta</taxon>
        <taxon>Magnoliopsida</taxon>
        <taxon>Liliopsida</taxon>
        <taxon>Poales</taxon>
        <taxon>Poaceae</taxon>
        <taxon>PACMAD clade</taxon>
        <taxon>Panicoideae</taxon>
        <taxon>Andropogonodae</taxon>
        <taxon>Paspaleae</taxon>
        <taxon>Paspalinae</taxon>
        <taxon>Paspalum</taxon>
    </lineage>
</organism>
<dbReference type="EMBL" id="CP144745">
    <property type="protein sequence ID" value="WVZ50222.1"/>
    <property type="molecule type" value="Genomic_DNA"/>
</dbReference>
<feature type="region of interest" description="Disordered" evidence="1">
    <location>
        <begin position="82"/>
        <end position="306"/>
    </location>
</feature>
<feature type="compositionally biased region" description="Basic and acidic residues" evidence="1">
    <location>
        <begin position="244"/>
        <end position="256"/>
    </location>
</feature>
<gene>
    <name evidence="2" type="ORF">U9M48_001497</name>
</gene>
<accession>A0AAQ3SGR7</accession>
<reference evidence="2 3" key="1">
    <citation type="submission" date="2024-02" db="EMBL/GenBank/DDBJ databases">
        <title>High-quality chromosome-scale genome assembly of Pensacola bahiagrass (Paspalum notatum Flugge var. saurae).</title>
        <authorList>
            <person name="Vega J.M."/>
            <person name="Podio M."/>
            <person name="Orjuela J."/>
            <person name="Siena L.A."/>
            <person name="Pessino S.C."/>
            <person name="Combes M.C."/>
            <person name="Mariac C."/>
            <person name="Albertini E."/>
            <person name="Pupilli F."/>
            <person name="Ortiz J.P.A."/>
            <person name="Leblanc O."/>
        </authorList>
    </citation>
    <scope>NUCLEOTIDE SEQUENCE [LARGE SCALE GENOMIC DNA]</scope>
    <source>
        <strain evidence="2">R1</strain>
        <tissue evidence="2">Leaf</tissue>
    </source>
</reference>
<feature type="compositionally biased region" description="Basic and acidic residues" evidence="1">
    <location>
        <begin position="85"/>
        <end position="123"/>
    </location>
</feature>
<feature type="compositionally biased region" description="Basic and acidic residues" evidence="1">
    <location>
        <begin position="148"/>
        <end position="165"/>
    </location>
</feature>